<evidence type="ECO:0000256" key="2">
    <source>
        <dbReference type="ARBA" id="ARBA00006991"/>
    </source>
</evidence>
<dbReference type="EMBL" id="IACF01006279">
    <property type="protein sequence ID" value="LAB71862.1"/>
    <property type="molecule type" value="mRNA"/>
</dbReference>
<feature type="domain" description="C2H2-type" evidence="13">
    <location>
        <begin position="308"/>
        <end position="335"/>
    </location>
</feature>
<evidence type="ECO:0000256" key="7">
    <source>
        <dbReference type="ARBA" id="ARBA00023015"/>
    </source>
</evidence>
<feature type="domain" description="C2H2-type" evidence="13">
    <location>
        <begin position="481"/>
        <end position="503"/>
    </location>
</feature>
<feature type="compositionally biased region" description="Polar residues" evidence="12">
    <location>
        <begin position="784"/>
        <end position="799"/>
    </location>
</feature>
<feature type="region of interest" description="Disordered" evidence="12">
    <location>
        <begin position="740"/>
        <end position="799"/>
    </location>
</feature>
<evidence type="ECO:0000256" key="9">
    <source>
        <dbReference type="ARBA" id="ARBA00023163"/>
    </source>
</evidence>
<keyword evidence="5 11" id="KW-0863">Zinc-finger</keyword>
<feature type="domain" description="C2H2-type" evidence="13">
    <location>
        <begin position="608"/>
        <end position="635"/>
    </location>
</feature>
<protein>
    <submittedName>
        <fullName evidence="14">Zinc finger protein 658B-like</fullName>
    </submittedName>
</protein>
<feature type="domain" description="C2H2-type" evidence="13">
    <location>
        <begin position="354"/>
        <end position="376"/>
    </location>
</feature>
<evidence type="ECO:0000256" key="12">
    <source>
        <dbReference type="SAM" id="MobiDB-lite"/>
    </source>
</evidence>
<evidence type="ECO:0000259" key="13">
    <source>
        <dbReference type="PROSITE" id="PS50157"/>
    </source>
</evidence>
<feature type="domain" description="C2H2-type" evidence="13">
    <location>
        <begin position="537"/>
        <end position="564"/>
    </location>
</feature>
<proteinExistence type="evidence at transcript level"/>
<evidence type="ECO:0000256" key="8">
    <source>
        <dbReference type="ARBA" id="ARBA00023125"/>
    </source>
</evidence>
<feature type="domain" description="C2H2-type" evidence="13">
    <location>
        <begin position="509"/>
        <end position="536"/>
    </location>
</feature>
<dbReference type="PANTHER" id="PTHR24377">
    <property type="entry name" value="IP01015P-RELATED"/>
    <property type="match status" value="1"/>
</dbReference>
<keyword evidence="3" id="KW-0479">Metal-binding</keyword>
<feature type="domain" description="C2H2-type" evidence="13">
    <location>
        <begin position="720"/>
        <end position="748"/>
    </location>
</feature>
<dbReference type="Gene3D" id="3.30.160.60">
    <property type="entry name" value="Classic Zinc Finger"/>
    <property type="match status" value="12"/>
</dbReference>
<feature type="domain" description="C2H2-type" evidence="13">
    <location>
        <begin position="692"/>
        <end position="719"/>
    </location>
</feature>
<comment type="subcellular location">
    <subcellularLocation>
        <location evidence="1">Nucleus</location>
    </subcellularLocation>
</comment>
<dbReference type="FunFam" id="3.30.160.60:FF:000688">
    <property type="entry name" value="zinc finger protein 197 isoform X1"/>
    <property type="match status" value="1"/>
</dbReference>
<dbReference type="GO" id="GO:0003677">
    <property type="term" value="F:DNA binding"/>
    <property type="evidence" value="ECO:0007669"/>
    <property type="project" value="UniProtKB-KW"/>
</dbReference>
<evidence type="ECO:0000256" key="5">
    <source>
        <dbReference type="ARBA" id="ARBA00022771"/>
    </source>
</evidence>
<dbReference type="PROSITE" id="PS50157">
    <property type="entry name" value="ZINC_FINGER_C2H2_2"/>
    <property type="match status" value="14"/>
</dbReference>
<keyword evidence="8" id="KW-0238">DNA-binding</keyword>
<dbReference type="Pfam" id="PF13894">
    <property type="entry name" value="zf-C2H2_4"/>
    <property type="match status" value="1"/>
</dbReference>
<dbReference type="InterPro" id="IPR013087">
    <property type="entry name" value="Znf_C2H2_type"/>
</dbReference>
<name>A0A2P2ICY0_9CRUS</name>
<sequence length="886" mass="98493">MESVPSNDESHQSIYSKTDITASGLYGSHYPQYSVHQPHTAAAHCSRASLVQATQQSCQTSSATSSSSLTSSSVASPVHYLNNSSPTSVQQASTHLQSCSSLTTSNAISTTSAIDVPQNFTAASVSFHSMNNLPIRMVGHNMSTVVESSVKSDSCTAVEYCATDLPNSTHQNQSASSLVDVVSRFTSSSDSLGLLSHVLEQYQELKYRNTAEDLTPDSNYEDGYDSDSSVESISQVLLADERSTGTKQCKCSICTVALNSRGSLKIHLRLHRGENPYHCSVCSKTFVCCSELQTHRLSHTGEKSVPSFPCSQCGAVYKCQMHLENHINNHNQASNLKKDKTKRVKRLKASWRCWECYDCEASFSVPHKLDTHIRRHHNIYNGPAGRTGYEKENGLDVYKCSMCSYKCQDEVNFKLHQSFHKGLMFECSTCSASFVTCRYLEIHLLTHQENYSYGCEYCENSFPSLQALHVHECLNKKYSLFICSDCGMEFRREEDFNVHEASHYKGSSLQCSICNTSFRHADTLTAHMKTHSEQGTHTCPTCGVDFVEKSNLITHQKGHLLNKPYHCSKCTAAFTKKEYLHAHLNKHNDEERRDENKTEDNGNGGTCFSCKYCGMKFSHHSTLLTHMRKHTGERPFVCNDCGATFLYSSNLITHKRKHTGERPYVCQECGMSFTLKSYLTTHLRKHSGERPFKCDHCNSSFTQKTHLATHKRIHTGEQPYKCEICNESFRDGGNFWRHKKRHHDGGTGTENIGGSVKARPRTRQLCNVNSNSRGGRNCAPHELSQGTNDNNSNDAPTVEQQLESDTSEMKLYHQVLCSNGSSSSNTGGESILSPLYGAAAGSDGISSSYSDDANAGSIVPAVLQHPLLPALQHNIKLEGEIIDRIT</sequence>
<feature type="domain" description="C2H2-type" evidence="13">
    <location>
        <begin position="565"/>
        <end position="592"/>
    </location>
</feature>
<keyword evidence="4" id="KW-0677">Repeat</keyword>
<keyword evidence="6" id="KW-0862">Zinc</keyword>
<organism evidence="14">
    <name type="scientific">Hirondellea gigas</name>
    <dbReference type="NCBI Taxonomy" id="1518452"/>
    <lineage>
        <taxon>Eukaryota</taxon>
        <taxon>Metazoa</taxon>
        <taxon>Ecdysozoa</taxon>
        <taxon>Arthropoda</taxon>
        <taxon>Crustacea</taxon>
        <taxon>Multicrustacea</taxon>
        <taxon>Malacostraca</taxon>
        <taxon>Eumalacostraca</taxon>
        <taxon>Peracarida</taxon>
        <taxon>Amphipoda</taxon>
        <taxon>Amphilochidea</taxon>
        <taxon>Lysianassida</taxon>
        <taxon>Lysianassidira</taxon>
        <taxon>Lysianassoidea</taxon>
        <taxon>Lysianassidae</taxon>
        <taxon>Hirondellea</taxon>
    </lineage>
</organism>
<dbReference type="FunFam" id="3.30.160.60:FF:000508">
    <property type="entry name" value="Myeloid zinc finger 1"/>
    <property type="match status" value="1"/>
</dbReference>
<keyword evidence="9" id="KW-0804">Transcription</keyword>
<evidence type="ECO:0000256" key="6">
    <source>
        <dbReference type="ARBA" id="ARBA00022833"/>
    </source>
</evidence>
<evidence type="ECO:0000256" key="1">
    <source>
        <dbReference type="ARBA" id="ARBA00004123"/>
    </source>
</evidence>
<evidence type="ECO:0000256" key="4">
    <source>
        <dbReference type="ARBA" id="ARBA00022737"/>
    </source>
</evidence>
<dbReference type="PROSITE" id="PS00028">
    <property type="entry name" value="ZINC_FINGER_C2H2_1"/>
    <property type="match status" value="14"/>
</dbReference>
<dbReference type="SMART" id="SM00355">
    <property type="entry name" value="ZnF_C2H2"/>
    <property type="match status" value="16"/>
</dbReference>
<feature type="compositionally biased region" description="Polar residues" evidence="12">
    <location>
        <begin position="764"/>
        <end position="774"/>
    </location>
</feature>
<keyword evidence="10" id="KW-0539">Nucleus</keyword>
<dbReference type="GO" id="GO:0005634">
    <property type="term" value="C:nucleus"/>
    <property type="evidence" value="ECO:0007669"/>
    <property type="project" value="UniProtKB-SubCell"/>
</dbReference>
<dbReference type="Pfam" id="PF13912">
    <property type="entry name" value="zf-C2H2_6"/>
    <property type="match status" value="1"/>
</dbReference>
<accession>A0A2P2ICY0</accession>
<evidence type="ECO:0000256" key="3">
    <source>
        <dbReference type="ARBA" id="ARBA00022723"/>
    </source>
</evidence>
<dbReference type="GO" id="GO:0042802">
    <property type="term" value="F:identical protein binding"/>
    <property type="evidence" value="ECO:0007669"/>
    <property type="project" value="UniProtKB-ARBA"/>
</dbReference>
<dbReference type="GO" id="GO:0006355">
    <property type="term" value="P:regulation of DNA-templated transcription"/>
    <property type="evidence" value="ECO:0007669"/>
    <property type="project" value="UniProtKB-ARBA"/>
</dbReference>
<dbReference type="GO" id="GO:0008270">
    <property type="term" value="F:zinc ion binding"/>
    <property type="evidence" value="ECO:0007669"/>
    <property type="project" value="UniProtKB-KW"/>
</dbReference>
<comment type="similarity">
    <text evidence="2">Belongs to the krueppel C2H2-type zinc-finger protein family.</text>
</comment>
<evidence type="ECO:0000313" key="14">
    <source>
        <dbReference type="EMBL" id="LAB71862.1"/>
    </source>
</evidence>
<dbReference type="InterPro" id="IPR036236">
    <property type="entry name" value="Znf_C2H2_sf"/>
</dbReference>
<dbReference type="FunFam" id="3.30.160.60:FF:000624">
    <property type="entry name" value="zinc finger protein 697"/>
    <property type="match status" value="1"/>
</dbReference>
<reference evidence="14" key="1">
    <citation type="journal article" date="2018" name="Biosci. Biotechnol. Biochem.">
        <title>Polysaccharide hydrolase of the hadal zone amphipods Hirondellea gigas.</title>
        <authorList>
            <person name="Kobayashi H."/>
            <person name="Nagahama T."/>
            <person name="Arai W."/>
            <person name="Sasagawa Y."/>
            <person name="Umeda M."/>
            <person name="Hayashi T."/>
            <person name="Nikaido I."/>
            <person name="Watanabe H."/>
            <person name="Oguri K."/>
            <person name="Kitazato H."/>
            <person name="Fujioka K."/>
            <person name="Kido Y."/>
            <person name="Takami H."/>
        </authorList>
    </citation>
    <scope>NUCLEOTIDE SEQUENCE</scope>
    <source>
        <tissue evidence="14">Whole body</tissue>
    </source>
</reference>
<dbReference type="SUPFAM" id="SSF57667">
    <property type="entry name" value="beta-beta-alpha zinc fingers"/>
    <property type="match status" value="8"/>
</dbReference>
<keyword evidence="7" id="KW-0805">Transcription regulation</keyword>
<feature type="domain" description="C2H2-type" evidence="13">
    <location>
        <begin position="277"/>
        <end position="304"/>
    </location>
</feature>
<dbReference type="AlphaFoldDB" id="A0A2P2ICY0"/>
<dbReference type="FunFam" id="3.30.160.60:FF:002343">
    <property type="entry name" value="Zinc finger protein 33A"/>
    <property type="match status" value="1"/>
</dbReference>
<evidence type="ECO:0000256" key="10">
    <source>
        <dbReference type="ARBA" id="ARBA00023242"/>
    </source>
</evidence>
<dbReference type="Pfam" id="PF00096">
    <property type="entry name" value="zf-C2H2"/>
    <property type="match status" value="7"/>
</dbReference>
<evidence type="ECO:0000256" key="11">
    <source>
        <dbReference type="PROSITE-ProRule" id="PRU00042"/>
    </source>
</evidence>
<feature type="domain" description="C2H2-type" evidence="13">
    <location>
        <begin position="664"/>
        <end position="691"/>
    </location>
</feature>
<feature type="domain" description="C2H2-type" evidence="13">
    <location>
        <begin position="249"/>
        <end position="276"/>
    </location>
</feature>
<feature type="domain" description="C2H2-type" evidence="13">
    <location>
        <begin position="636"/>
        <end position="663"/>
    </location>
</feature>
<feature type="domain" description="C2H2-type" evidence="13">
    <location>
        <begin position="425"/>
        <end position="452"/>
    </location>
</feature>
<dbReference type="InterPro" id="IPR050826">
    <property type="entry name" value="Krueppel_C2H2_ZnFinger"/>
</dbReference>